<dbReference type="InterPro" id="IPR011335">
    <property type="entry name" value="Restrct_endonuc-II-like"/>
</dbReference>
<comment type="caution">
    <text evidence="2">The sequence shown here is derived from an EMBL/GenBank/DDBJ whole genome shotgun (WGS) entry which is preliminary data.</text>
</comment>
<accession>A0A9W6Q6G6</accession>
<organism evidence="2 3">
    <name type="scientific">Kitasatospora phosalacinea</name>
    <dbReference type="NCBI Taxonomy" id="2065"/>
    <lineage>
        <taxon>Bacteria</taxon>
        <taxon>Bacillati</taxon>
        <taxon>Actinomycetota</taxon>
        <taxon>Actinomycetes</taxon>
        <taxon>Kitasatosporales</taxon>
        <taxon>Streptomycetaceae</taxon>
        <taxon>Kitasatospora</taxon>
    </lineage>
</organism>
<dbReference type="InterPro" id="IPR008538">
    <property type="entry name" value="Uma2"/>
</dbReference>
<proteinExistence type="predicted"/>
<protein>
    <recommendedName>
        <fullName evidence="1">Putative restriction endonuclease domain-containing protein</fullName>
    </recommendedName>
</protein>
<dbReference type="CDD" id="cd06260">
    <property type="entry name" value="DUF820-like"/>
    <property type="match status" value="1"/>
</dbReference>
<dbReference type="RefSeq" id="WP_285735265.1">
    <property type="nucleotide sequence ID" value="NZ_BSSA01000004.1"/>
</dbReference>
<dbReference type="SUPFAM" id="SSF52980">
    <property type="entry name" value="Restriction endonuclease-like"/>
    <property type="match status" value="1"/>
</dbReference>
<dbReference type="EMBL" id="BSSA01000004">
    <property type="protein sequence ID" value="GLW69366.1"/>
    <property type="molecule type" value="Genomic_DNA"/>
</dbReference>
<sequence>MAVMTTERPQMELEQFREIAMAAEREDVVLEFINGRVGVKPVPDGDHGEIIMWLLERCMAQRPDLRLYPEQGLQVANYRNGLAKPDGSLAPRRNFAGQGEWADPAGVLMVVEVTSYDADANRRDRVEKPKAYAETGIPVFLLVDRDAGALSVHSEPEDGRYRSVVTLAYGHVVELPEPVNVILDTEELKEFSR</sequence>
<dbReference type="Pfam" id="PF05685">
    <property type="entry name" value="Uma2"/>
    <property type="match status" value="1"/>
</dbReference>
<dbReference type="Proteomes" id="UP001165041">
    <property type="component" value="Unassembled WGS sequence"/>
</dbReference>
<evidence type="ECO:0000259" key="1">
    <source>
        <dbReference type="Pfam" id="PF05685"/>
    </source>
</evidence>
<feature type="domain" description="Putative restriction endonuclease" evidence="1">
    <location>
        <begin position="14"/>
        <end position="179"/>
    </location>
</feature>
<evidence type="ECO:0000313" key="2">
    <source>
        <dbReference type="EMBL" id="GLW69366.1"/>
    </source>
</evidence>
<reference evidence="2" key="1">
    <citation type="submission" date="2023-02" db="EMBL/GenBank/DDBJ databases">
        <title>Kitasatospora phosalacinea NBRC 14627.</title>
        <authorList>
            <person name="Ichikawa N."/>
            <person name="Sato H."/>
            <person name="Tonouchi N."/>
        </authorList>
    </citation>
    <scope>NUCLEOTIDE SEQUENCE</scope>
    <source>
        <strain evidence="2">NBRC 14627</strain>
    </source>
</reference>
<dbReference type="Gene3D" id="3.90.1570.10">
    <property type="entry name" value="tt1808, chain A"/>
    <property type="match status" value="1"/>
</dbReference>
<dbReference type="InterPro" id="IPR012296">
    <property type="entry name" value="Nuclease_put_TT1808"/>
</dbReference>
<dbReference type="PANTHER" id="PTHR35400:SF3">
    <property type="entry name" value="SLL1072 PROTEIN"/>
    <property type="match status" value="1"/>
</dbReference>
<evidence type="ECO:0000313" key="3">
    <source>
        <dbReference type="Proteomes" id="UP001165041"/>
    </source>
</evidence>
<dbReference type="PANTHER" id="PTHR35400">
    <property type="entry name" value="SLR1083 PROTEIN"/>
    <property type="match status" value="1"/>
</dbReference>
<dbReference type="AlphaFoldDB" id="A0A9W6Q6G6"/>
<name>A0A9W6Q6G6_9ACTN</name>
<gene>
    <name evidence="2" type="ORF">Kpho02_16650</name>
</gene>